<dbReference type="PATRIC" id="fig|216946.3.peg.729"/>
<accession>A0A0K1P6L5</accession>
<dbReference type="Pfam" id="PF00480">
    <property type="entry name" value="ROK"/>
    <property type="match status" value="1"/>
</dbReference>
<gene>
    <name evidence="2" type="ORF">STURON_00702</name>
</gene>
<dbReference type="Proteomes" id="UP000067243">
    <property type="component" value="Chromosome"/>
</dbReference>
<dbReference type="Gene3D" id="3.30.420.40">
    <property type="match status" value="2"/>
</dbReference>
<reference evidence="2 3" key="1">
    <citation type="journal article" date="2015" name="Genome Announc.">
        <title>Complete Genome Sequence of Spiroplasma turonicum Strain Tab4cT, a Parasite of a Horse Fly, Haematopota sp. (Diptera: Tabanidae).</title>
        <authorList>
            <person name="Davis R.E."/>
            <person name="Shao J."/>
            <person name="Zhao Y."/>
            <person name="Gasparich G.E."/>
            <person name="Gaynor B.J."/>
            <person name="Donofrio N."/>
        </authorList>
    </citation>
    <scope>NUCLEOTIDE SEQUENCE [LARGE SCALE GENOMIC DNA]</scope>
    <source>
        <strain evidence="2 3">Tab4c</strain>
    </source>
</reference>
<evidence type="ECO:0000313" key="2">
    <source>
        <dbReference type="EMBL" id="AKU79948.1"/>
    </source>
</evidence>
<dbReference type="RefSeq" id="WP_075048529.1">
    <property type="nucleotide sequence ID" value="NZ_CP012328.1"/>
</dbReference>
<dbReference type="AlphaFoldDB" id="A0A0K1P6L5"/>
<keyword evidence="3" id="KW-1185">Reference proteome</keyword>
<proteinExistence type="inferred from homology"/>
<comment type="similarity">
    <text evidence="1">Belongs to the ROK (NagC/XylR) family.</text>
</comment>
<name>A0A0K1P6L5_9MOLU</name>
<dbReference type="OrthoDB" id="9795247at2"/>
<dbReference type="KEGG" id="stur:STURON_00702"/>
<organism evidence="2 3">
    <name type="scientific">Spiroplasma turonicum</name>
    <dbReference type="NCBI Taxonomy" id="216946"/>
    <lineage>
        <taxon>Bacteria</taxon>
        <taxon>Bacillati</taxon>
        <taxon>Mycoplasmatota</taxon>
        <taxon>Mollicutes</taxon>
        <taxon>Entomoplasmatales</taxon>
        <taxon>Spiroplasmataceae</taxon>
        <taxon>Spiroplasma</taxon>
    </lineage>
</organism>
<dbReference type="PANTHER" id="PTHR18964:SF165">
    <property type="entry name" value="BETA-GLUCOSIDE KINASE"/>
    <property type="match status" value="1"/>
</dbReference>
<protein>
    <submittedName>
        <fullName evidence="2">ROK family protein</fullName>
    </submittedName>
</protein>
<dbReference type="EMBL" id="CP012328">
    <property type="protein sequence ID" value="AKU79948.1"/>
    <property type="molecule type" value="Genomic_DNA"/>
</dbReference>
<evidence type="ECO:0000313" key="3">
    <source>
        <dbReference type="Proteomes" id="UP000067243"/>
    </source>
</evidence>
<dbReference type="InterPro" id="IPR000600">
    <property type="entry name" value="ROK"/>
</dbReference>
<sequence length="291" mass="33173">MIKKYLAIDIGGTNIKYGLFDINLKPLSVNKVVTNTNIRELSIQLTDIIEEYLNIIDGLSISTAGIVSNDNKIIFSNNNFTNYKDFNYNYFLKDILKKNKKNIEYVVLNDANAATFAETDNILSNFICITLGTGVGVGVVINKNLYTGIKGFVGEVGYISLEGECIDKKLSFSNLVEKLNKIYDNTKKINSKDIYYIYCNNLECKNIIDSYINNLCEVLKWFYLMYEPEKIFLGGGFSHCDIKVLDLLIVSFNKWLKNYLNQTVDIEYSKQKNNSGMIGSLKYLLQKNNLL</sequence>
<dbReference type="PANTHER" id="PTHR18964">
    <property type="entry name" value="ROK (REPRESSOR, ORF, KINASE) FAMILY"/>
    <property type="match status" value="1"/>
</dbReference>
<dbReference type="SUPFAM" id="SSF53067">
    <property type="entry name" value="Actin-like ATPase domain"/>
    <property type="match status" value="1"/>
</dbReference>
<dbReference type="STRING" id="216946.STURO_v1c07020"/>
<dbReference type="InterPro" id="IPR043129">
    <property type="entry name" value="ATPase_NBD"/>
</dbReference>
<evidence type="ECO:0000256" key="1">
    <source>
        <dbReference type="ARBA" id="ARBA00006479"/>
    </source>
</evidence>